<feature type="transmembrane region" description="Helical" evidence="1">
    <location>
        <begin position="131"/>
        <end position="154"/>
    </location>
</feature>
<evidence type="ECO:0000256" key="1">
    <source>
        <dbReference type="SAM" id="Phobius"/>
    </source>
</evidence>
<evidence type="ECO:0000313" key="3">
    <source>
        <dbReference type="Proteomes" id="UP001146793"/>
    </source>
</evidence>
<dbReference type="AlphaFoldDB" id="A0AAV7ZLA7"/>
<name>A0AAV7ZLA7_9EUKA</name>
<keyword evidence="1" id="KW-0812">Transmembrane</keyword>
<feature type="transmembrane region" description="Helical" evidence="1">
    <location>
        <begin position="89"/>
        <end position="110"/>
    </location>
</feature>
<proteinExistence type="predicted"/>
<keyword evidence="1" id="KW-0472">Membrane</keyword>
<comment type="caution">
    <text evidence="2">The sequence shown here is derived from an EMBL/GenBank/DDBJ whole genome shotgun (WGS) entry which is preliminary data.</text>
</comment>
<organism evidence="2 3">
    <name type="scientific">Anaeramoeba flamelloides</name>
    <dbReference type="NCBI Taxonomy" id="1746091"/>
    <lineage>
        <taxon>Eukaryota</taxon>
        <taxon>Metamonada</taxon>
        <taxon>Anaeramoebidae</taxon>
        <taxon>Anaeramoeba</taxon>
    </lineage>
</organism>
<feature type="transmembrane region" description="Helical" evidence="1">
    <location>
        <begin position="13"/>
        <end position="34"/>
    </location>
</feature>
<protein>
    <recommendedName>
        <fullName evidence="4">Serpentine receptor class gamma</fullName>
    </recommendedName>
</protein>
<feature type="transmembrane region" description="Helical" evidence="1">
    <location>
        <begin position="218"/>
        <end position="239"/>
    </location>
</feature>
<evidence type="ECO:0008006" key="4">
    <source>
        <dbReference type="Google" id="ProtNLM"/>
    </source>
</evidence>
<feature type="transmembrane region" description="Helical" evidence="1">
    <location>
        <begin position="166"/>
        <end position="189"/>
    </location>
</feature>
<reference evidence="2" key="1">
    <citation type="submission" date="2022-08" db="EMBL/GenBank/DDBJ databases">
        <title>Novel sulphate-reducing endosymbionts in the free-living metamonad Anaeramoeba.</title>
        <authorList>
            <person name="Jerlstrom-Hultqvist J."/>
            <person name="Cepicka I."/>
            <person name="Gallot-Lavallee L."/>
            <person name="Salas-Leiva D."/>
            <person name="Curtis B.A."/>
            <person name="Zahonova K."/>
            <person name="Pipaliya S."/>
            <person name="Dacks J."/>
            <person name="Roger A.J."/>
        </authorList>
    </citation>
    <scope>NUCLEOTIDE SEQUENCE</scope>
    <source>
        <strain evidence="2">Busselton2</strain>
    </source>
</reference>
<feature type="transmembrane region" description="Helical" evidence="1">
    <location>
        <begin position="46"/>
        <end position="69"/>
    </location>
</feature>
<gene>
    <name evidence="2" type="ORF">M0812_12204</name>
</gene>
<sequence>MPENELVNQCEEVISRVFVAVYVLGVLFSCYVLYRGYKKYKVTKKFGLWHACSIFLVIGSFTRTVFHFIKIVSDNDAYDVFPGFLGSTFILISCLYLVYFGILTTTVLFMNIKDFTHKHKFRITKRSLKSIFIAFNVLFVGVIIFECSYETVMIKRNSDPESIETTVLYTNLFLVLTGLFWSILGAYYCNKFHKYLFDLPKRNNTEMMKVLSKRIYRTCYYCLVTLLLSIFVAIPGLILNNGEVLCVHKTANEITQLVLFLINFCLLTTFNFLSDKQKNNNTDKEMDDIEKTETTSSSSE</sequence>
<dbReference type="Proteomes" id="UP001146793">
    <property type="component" value="Unassembled WGS sequence"/>
</dbReference>
<keyword evidence="1" id="KW-1133">Transmembrane helix</keyword>
<evidence type="ECO:0000313" key="2">
    <source>
        <dbReference type="EMBL" id="KAJ3442468.1"/>
    </source>
</evidence>
<dbReference type="EMBL" id="JANTQA010000026">
    <property type="protein sequence ID" value="KAJ3442468.1"/>
    <property type="molecule type" value="Genomic_DNA"/>
</dbReference>
<feature type="transmembrane region" description="Helical" evidence="1">
    <location>
        <begin position="254"/>
        <end position="274"/>
    </location>
</feature>
<accession>A0AAV7ZLA7</accession>